<evidence type="ECO:0000256" key="1">
    <source>
        <dbReference type="ARBA" id="ARBA00022723"/>
    </source>
</evidence>
<accession>A0A6L9W0M6</accession>
<evidence type="ECO:0000313" key="4">
    <source>
        <dbReference type="EMBL" id="NEK85010.1"/>
    </source>
</evidence>
<dbReference type="GO" id="GO:0046872">
    <property type="term" value="F:metal ion binding"/>
    <property type="evidence" value="ECO:0007669"/>
    <property type="project" value="UniProtKB-KW"/>
</dbReference>
<dbReference type="InterPro" id="IPR029052">
    <property type="entry name" value="Metallo-depent_PP-like"/>
</dbReference>
<dbReference type="GO" id="GO:0016020">
    <property type="term" value="C:membrane"/>
    <property type="evidence" value="ECO:0007669"/>
    <property type="project" value="GOC"/>
</dbReference>
<dbReference type="Pfam" id="PF00149">
    <property type="entry name" value="Metallophos"/>
    <property type="match status" value="1"/>
</dbReference>
<dbReference type="SUPFAM" id="SSF56300">
    <property type="entry name" value="Metallo-dependent phosphatases"/>
    <property type="match status" value="1"/>
</dbReference>
<comment type="caution">
    <text evidence="4">The sequence shown here is derived from an EMBL/GenBank/DDBJ whole genome shotgun (WGS) entry which is preliminary data.</text>
</comment>
<evidence type="ECO:0000259" key="3">
    <source>
        <dbReference type="Pfam" id="PF00149"/>
    </source>
</evidence>
<evidence type="ECO:0000313" key="5">
    <source>
        <dbReference type="Proteomes" id="UP000479241"/>
    </source>
</evidence>
<protein>
    <submittedName>
        <fullName evidence="4">Metallophosphoesterase</fullName>
    </submittedName>
</protein>
<dbReference type="GO" id="GO:0009245">
    <property type="term" value="P:lipid A biosynthetic process"/>
    <property type="evidence" value="ECO:0007669"/>
    <property type="project" value="TreeGrafter"/>
</dbReference>
<dbReference type="PANTHER" id="PTHR31302">
    <property type="entry name" value="TRANSMEMBRANE PROTEIN WITH METALLOPHOSPHOESTERASE DOMAIN-RELATED"/>
    <property type="match status" value="1"/>
</dbReference>
<dbReference type="RefSeq" id="WP_163202637.1">
    <property type="nucleotide sequence ID" value="NZ_JAAGWG010000006.1"/>
</dbReference>
<evidence type="ECO:0000256" key="2">
    <source>
        <dbReference type="ARBA" id="ARBA00022801"/>
    </source>
</evidence>
<dbReference type="Gene3D" id="3.60.21.10">
    <property type="match status" value="1"/>
</dbReference>
<feature type="domain" description="Calcineurin-like phosphoesterase" evidence="3">
    <location>
        <begin position="53"/>
        <end position="225"/>
    </location>
</feature>
<dbReference type="AlphaFoldDB" id="A0A6L9W0M6"/>
<dbReference type="InterPro" id="IPR004843">
    <property type="entry name" value="Calcineurin-like_PHP"/>
</dbReference>
<reference evidence="4 5" key="1">
    <citation type="submission" date="2019-12" db="EMBL/GenBank/DDBJ databases">
        <title>the WGS of Blastococcus saxobsidens 67B17.</title>
        <authorList>
            <person name="Jiang Z."/>
        </authorList>
    </citation>
    <scope>NUCLEOTIDE SEQUENCE [LARGE SCALE GENOMIC DNA]</scope>
    <source>
        <strain evidence="4 5">67B17</strain>
    </source>
</reference>
<keyword evidence="2" id="KW-0378">Hydrolase</keyword>
<dbReference type="GO" id="GO:0008758">
    <property type="term" value="F:UDP-2,3-diacylglucosamine hydrolase activity"/>
    <property type="evidence" value="ECO:0007669"/>
    <property type="project" value="TreeGrafter"/>
</dbReference>
<dbReference type="PANTHER" id="PTHR31302:SF31">
    <property type="entry name" value="PHOSPHODIESTERASE YAEI"/>
    <property type="match status" value="1"/>
</dbReference>
<sequence length="297" mass="31175">MKRWIARIAAALGTALVLLLVYGVAIEPRFVLNEERQQVPLPGLGQELAGTAVAVVSDMQIGMWWSNEGMVERAVETIVEADPDVALLAGDFVYSTDPDVGTQVDRVVELITPLVEADIPTFAVLGNHDYAVSAEDELTTALEDAGVPVLANEAVPVPSTGSGPEAGRLHVVGLGPAVPDRVDVDAAFDGVPDDAPRVVVMHNPTTFDRLPAGTAPLAVAGHTHCGQVALPGAPRWSYMGLTEEEAIVADGWAPDAYGAEGNRMFVTCGIGFSLAPVRINAPPQVVFFELVPGEVDG</sequence>
<name>A0A6L9W0M6_9ACTN</name>
<gene>
    <name evidence="4" type="ORF">GCU60_04435</name>
</gene>
<organism evidence="4 5">
    <name type="scientific">Blastococcus saxobsidens</name>
    <dbReference type="NCBI Taxonomy" id="138336"/>
    <lineage>
        <taxon>Bacteria</taxon>
        <taxon>Bacillati</taxon>
        <taxon>Actinomycetota</taxon>
        <taxon>Actinomycetes</taxon>
        <taxon>Geodermatophilales</taxon>
        <taxon>Geodermatophilaceae</taxon>
        <taxon>Blastococcus</taxon>
    </lineage>
</organism>
<proteinExistence type="predicted"/>
<dbReference type="EMBL" id="JAAGWG010000006">
    <property type="protein sequence ID" value="NEK85010.1"/>
    <property type="molecule type" value="Genomic_DNA"/>
</dbReference>
<dbReference type="InterPro" id="IPR051158">
    <property type="entry name" value="Metallophosphoesterase_sf"/>
</dbReference>
<keyword evidence="1" id="KW-0479">Metal-binding</keyword>
<dbReference type="Proteomes" id="UP000479241">
    <property type="component" value="Unassembled WGS sequence"/>
</dbReference>